<comment type="caution">
    <text evidence="2">The sequence shown here is derived from an EMBL/GenBank/DDBJ whole genome shotgun (WGS) entry which is preliminary data.</text>
</comment>
<dbReference type="AlphaFoldDB" id="A0A0F9XTX5"/>
<evidence type="ECO:0000256" key="1">
    <source>
        <dbReference type="SAM" id="Phobius"/>
    </source>
</evidence>
<dbReference type="EMBL" id="LAZR01000069">
    <property type="protein sequence ID" value="KKN95758.1"/>
    <property type="molecule type" value="Genomic_DNA"/>
</dbReference>
<accession>A0A0F9XTX5</accession>
<name>A0A0F9XTX5_9ZZZZ</name>
<sequence>MKFTPLILVIIILTVAFVFNNKTTIEIENNPPMKQGDNIYLTQASISSPDHMYWGKDTSEYQTNSTHTWVDVLFDLTFLNYTITEIGYGKFKYRVYVSHNYSVSYAWNVVGNTSYFGLPKNEEFYASLSLSATTETDALCETPVCLVDEIADIQLRFFIDVPTLPIVDWLEKGYLLSNLEYDVYLITFVVTFMSLFLYYLFKSYQIVMNETETDPTDRLQIDYDHKPINP</sequence>
<keyword evidence="1" id="KW-0472">Membrane</keyword>
<keyword evidence="1" id="KW-0812">Transmembrane</keyword>
<keyword evidence="1" id="KW-1133">Transmembrane helix</keyword>
<organism evidence="2">
    <name type="scientific">marine sediment metagenome</name>
    <dbReference type="NCBI Taxonomy" id="412755"/>
    <lineage>
        <taxon>unclassified sequences</taxon>
        <taxon>metagenomes</taxon>
        <taxon>ecological metagenomes</taxon>
    </lineage>
</organism>
<proteinExistence type="predicted"/>
<evidence type="ECO:0000313" key="2">
    <source>
        <dbReference type="EMBL" id="KKN95758.1"/>
    </source>
</evidence>
<protein>
    <submittedName>
        <fullName evidence="2">Uncharacterized protein</fullName>
    </submittedName>
</protein>
<reference evidence="2" key="1">
    <citation type="journal article" date="2015" name="Nature">
        <title>Complex archaea that bridge the gap between prokaryotes and eukaryotes.</title>
        <authorList>
            <person name="Spang A."/>
            <person name="Saw J.H."/>
            <person name="Jorgensen S.L."/>
            <person name="Zaremba-Niedzwiedzka K."/>
            <person name="Martijn J."/>
            <person name="Lind A.E."/>
            <person name="van Eijk R."/>
            <person name="Schleper C."/>
            <person name="Guy L."/>
            <person name="Ettema T.J."/>
        </authorList>
    </citation>
    <scope>NUCLEOTIDE SEQUENCE</scope>
</reference>
<gene>
    <name evidence="2" type="ORF">LCGC14_0176270</name>
</gene>
<feature type="transmembrane region" description="Helical" evidence="1">
    <location>
        <begin position="183"/>
        <end position="201"/>
    </location>
</feature>